<feature type="region of interest" description="Disordered" evidence="1">
    <location>
        <begin position="1"/>
        <end position="35"/>
    </location>
</feature>
<dbReference type="InterPro" id="IPR007751">
    <property type="entry name" value="DUF676_lipase-like"/>
</dbReference>
<accession>A0AA38YP88</accession>
<reference evidence="3 4" key="1">
    <citation type="journal article" date="2023" name="BMC Biotechnol.">
        <title>Vitis rotundifolia cv Carlos genome sequencing.</title>
        <authorList>
            <person name="Huff M."/>
            <person name="Hulse-Kemp A."/>
            <person name="Scheffler B."/>
            <person name="Youngblood R."/>
            <person name="Simpson S."/>
            <person name="Babiker E."/>
            <person name="Staton M."/>
        </authorList>
    </citation>
    <scope>NUCLEOTIDE SEQUENCE [LARGE SCALE GENOMIC DNA]</scope>
    <source>
        <tissue evidence="3">Leaf</tissue>
    </source>
</reference>
<keyword evidence="4" id="KW-1185">Reference proteome</keyword>
<dbReference type="Gene3D" id="3.40.50.1820">
    <property type="entry name" value="alpha/beta hydrolase"/>
    <property type="match status" value="1"/>
</dbReference>
<organism evidence="3 4">
    <name type="scientific">Vitis rotundifolia</name>
    <name type="common">Muscadine grape</name>
    <dbReference type="NCBI Taxonomy" id="103349"/>
    <lineage>
        <taxon>Eukaryota</taxon>
        <taxon>Viridiplantae</taxon>
        <taxon>Streptophyta</taxon>
        <taxon>Embryophyta</taxon>
        <taxon>Tracheophyta</taxon>
        <taxon>Spermatophyta</taxon>
        <taxon>Magnoliopsida</taxon>
        <taxon>eudicotyledons</taxon>
        <taxon>Gunneridae</taxon>
        <taxon>Pentapetalae</taxon>
        <taxon>rosids</taxon>
        <taxon>Vitales</taxon>
        <taxon>Vitaceae</taxon>
        <taxon>Viteae</taxon>
        <taxon>Vitis</taxon>
    </lineage>
</organism>
<gene>
    <name evidence="3" type="ORF">PVL29_023593</name>
</gene>
<evidence type="ECO:0000259" key="2">
    <source>
        <dbReference type="Pfam" id="PF05057"/>
    </source>
</evidence>
<dbReference type="PANTHER" id="PTHR12482:SF41">
    <property type="entry name" value="ALPHA_BETA-HYDROLASES SUPERFAMILY PROTEIN"/>
    <property type="match status" value="1"/>
</dbReference>
<dbReference type="AlphaFoldDB" id="A0AA38YP88"/>
<dbReference type="PANTHER" id="PTHR12482">
    <property type="entry name" value="LIPASE ROG1-RELATED-RELATED"/>
    <property type="match status" value="1"/>
</dbReference>
<dbReference type="FunFam" id="3.40.50.1820:FF:000216">
    <property type="entry name" value="Alpha/beta-Hydrolases superfamily protein"/>
    <property type="match status" value="1"/>
</dbReference>
<protein>
    <recommendedName>
        <fullName evidence="2">DUF676 domain-containing protein</fullName>
    </recommendedName>
</protein>
<evidence type="ECO:0000313" key="3">
    <source>
        <dbReference type="EMBL" id="KAJ9674133.1"/>
    </source>
</evidence>
<dbReference type="Proteomes" id="UP001168098">
    <property type="component" value="Unassembled WGS sequence"/>
</dbReference>
<name>A0AA38YP88_VITRO</name>
<proteinExistence type="predicted"/>
<evidence type="ECO:0000313" key="4">
    <source>
        <dbReference type="Proteomes" id="UP001168098"/>
    </source>
</evidence>
<dbReference type="InterPro" id="IPR029058">
    <property type="entry name" value="AB_hydrolase_fold"/>
</dbReference>
<feature type="compositionally biased region" description="Polar residues" evidence="1">
    <location>
        <begin position="1"/>
        <end position="13"/>
    </location>
</feature>
<comment type="caution">
    <text evidence="3">The sequence shown here is derived from an EMBL/GenBank/DDBJ whole genome shotgun (WGS) entry which is preliminary data.</text>
</comment>
<dbReference type="InterPro" id="IPR044294">
    <property type="entry name" value="Lipase-like"/>
</dbReference>
<dbReference type="SUPFAM" id="SSF53474">
    <property type="entry name" value="alpha/beta-Hydrolases"/>
    <property type="match status" value="1"/>
</dbReference>
<dbReference type="Pfam" id="PF05057">
    <property type="entry name" value="DUF676"/>
    <property type="match status" value="1"/>
</dbReference>
<dbReference type="EMBL" id="JARBHA010000018">
    <property type="protein sequence ID" value="KAJ9674133.1"/>
    <property type="molecule type" value="Genomic_DNA"/>
</dbReference>
<evidence type="ECO:0000256" key="1">
    <source>
        <dbReference type="SAM" id="MobiDB-lite"/>
    </source>
</evidence>
<feature type="domain" description="DUF676" evidence="2">
    <location>
        <begin position="68"/>
        <end position="298"/>
    </location>
</feature>
<sequence>MASLELQTSSQTAEEAGHGRRSSNGRDEIKESRKVRKRRAKYVPKFGCFRSEHDEGLEMEADCTGEPSNPTHLVITVNGLIGSAQNWKFAAKQLLKKYPKDVIVHCSKANYSMSTFDGVDVMGNRLAEEVLLVIKRYPDVQKISFIGHSLGGLIARYAIARLYERDATGELSQENGDKKNDRSGDSYLQEKLKGKIAGLEPMNFITSATPHLGSRGHKQVPLFCGFYTLEKAASHTSWLFGRSGKHLFLTDCDNGKPPLLLQMAGDCEDLKFMSALQSFRRRVAYANARFDHIVGWSTTSIRHRNELPKRQHFTRNEKYPHIVNEEVTKISSPQQEVPLKVKGNGCKWIDMEEEMIRGLMKVSWERIDVNFKGSTQRFLAHNTIQVSSAFSQNHTLHIYLIPFLVLLDATNKKIYCLLCFHNAN</sequence>